<reference evidence="12" key="1">
    <citation type="submission" date="2016-11" db="UniProtKB">
        <authorList>
            <consortium name="WormBaseParasite"/>
        </authorList>
    </citation>
    <scope>IDENTIFICATION</scope>
</reference>
<evidence type="ECO:0000259" key="10">
    <source>
        <dbReference type="Pfam" id="PF00483"/>
    </source>
</evidence>
<dbReference type="GO" id="GO:0003743">
    <property type="term" value="F:translation initiation factor activity"/>
    <property type="evidence" value="ECO:0007669"/>
    <property type="project" value="UniProtKB-KW"/>
</dbReference>
<dbReference type="PANTHER" id="PTHR45989">
    <property type="entry name" value="TRANSLATION INITIATION FACTOR EIF-2B SUBUNIT GAMMA"/>
    <property type="match status" value="1"/>
</dbReference>
<dbReference type="InterPro" id="IPR029044">
    <property type="entry name" value="Nucleotide-diphossugar_trans"/>
</dbReference>
<dbReference type="GO" id="GO:0005851">
    <property type="term" value="C:eukaryotic translation initiation factor 2B complex"/>
    <property type="evidence" value="ECO:0007669"/>
    <property type="project" value="TreeGrafter"/>
</dbReference>
<evidence type="ECO:0000256" key="6">
    <source>
        <dbReference type="ARBA" id="ARBA00044196"/>
    </source>
</evidence>
<organism evidence="11 12">
    <name type="scientific">Meloidogyne hapla</name>
    <name type="common">Root-knot nematode worm</name>
    <dbReference type="NCBI Taxonomy" id="6305"/>
    <lineage>
        <taxon>Eukaryota</taxon>
        <taxon>Metazoa</taxon>
        <taxon>Ecdysozoa</taxon>
        <taxon>Nematoda</taxon>
        <taxon>Chromadorea</taxon>
        <taxon>Rhabditida</taxon>
        <taxon>Tylenchina</taxon>
        <taxon>Tylenchomorpha</taxon>
        <taxon>Tylenchoidea</taxon>
        <taxon>Meloidogynidae</taxon>
        <taxon>Meloidogyninae</taxon>
        <taxon>Meloidogyne</taxon>
    </lineage>
</organism>
<dbReference type="Gene3D" id="1.10.10.1070">
    <property type="entry name" value="Zinc finger, BED domain-containing"/>
    <property type="match status" value="1"/>
</dbReference>
<dbReference type="InterPro" id="IPR051960">
    <property type="entry name" value="eIF2B_gamma"/>
</dbReference>
<dbReference type="InterPro" id="IPR005835">
    <property type="entry name" value="NTP_transferase_dom"/>
</dbReference>
<keyword evidence="11" id="KW-1185">Reference proteome</keyword>
<name>A0A1I8BBH5_MELHA</name>
<keyword evidence="5" id="KW-0648">Protein biosynthesis</keyword>
<dbReference type="AlphaFoldDB" id="A0A1I8BBH5"/>
<evidence type="ECO:0000256" key="7">
    <source>
        <dbReference type="ARBA" id="ARBA00044229"/>
    </source>
</evidence>
<keyword evidence="4" id="KW-0396">Initiation factor</keyword>
<dbReference type="GO" id="GO:0005085">
    <property type="term" value="F:guanyl-nucleotide exchange factor activity"/>
    <property type="evidence" value="ECO:0007669"/>
    <property type="project" value="TreeGrafter"/>
</dbReference>
<comment type="subcellular location">
    <subcellularLocation>
        <location evidence="1">Cytoplasm</location>
        <location evidence="1">Cytosol</location>
    </subcellularLocation>
</comment>
<dbReference type="Gene3D" id="3.90.550.10">
    <property type="entry name" value="Spore Coat Polysaccharide Biosynthesis Protein SpsA, Chain A"/>
    <property type="match status" value="1"/>
</dbReference>
<evidence type="ECO:0000256" key="5">
    <source>
        <dbReference type="ARBA" id="ARBA00022917"/>
    </source>
</evidence>
<dbReference type="Proteomes" id="UP000095281">
    <property type="component" value="Unplaced"/>
</dbReference>
<evidence type="ECO:0000256" key="2">
    <source>
        <dbReference type="ARBA" id="ARBA00007878"/>
    </source>
</evidence>
<sequence>MNISEDYVAVVFAGGKGNRMPSITEYIPKLFLPIINIPLFWFPLDLLKRNGFKVCILIVPKTKIDVINKILYDRSLPSLDGLKITTVSFDDDEEGSEEFGTADVLLQNLDKLNIHLKILHGVQTKHGVQLPAKAKQKLMEDALVEFCVTDARPFSLINGKGFISFLDAYSELIIDRHLKNQATTSNIILPNETTISRKVVDVLKSKQPELNAMFSEMSKSGFSISLDFSQKLGTDYCVMVAHYIKEDWYDFEFINDFWFY</sequence>
<evidence type="ECO:0000256" key="3">
    <source>
        <dbReference type="ARBA" id="ARBA00022490"/>
    </source>
</evidence>
<feature type="domain" description="Nucleotidyl transferase" evidence="10">
    <location>
        <begin position="9"/>
        <end position="113"/>
    </location>
</feature>
<keyword evidence="3" id="KW-0963">Cytoplasm</keyword>
<evidence type="ECO:0000256" key="9">
    <source>
        <dbReference type="ARBA" id="ARBA00046432"/>
    </source>
</evidence>
<dbReference type="WBParaSite" id="MhA1_Contig1833.frz3.gene7">
    <property type="protein sequence ID" value="MhA1_Contig1833.frz3.gene7"/>
    <property type="gene ID" value="MhA1_Contig1833.frz3.gene7"/>
</dbReference>
<dbReference type="PANTHER" id="PTHR45989:SF1">
    <property type="entry name" value="TRANSLATION INITIATION FACTOR EIF-2B SUBUNIT GAMMA"/>
    <property type="match status" value="1"/>
</dbReference>
<evidence type="ECO:0000313" key="11">
    <source>
        <dbReference type="Proteomes" id="UP000095281"/>
    </source>
</evidence>
<proteinExistence type="inferred from homology"/>
<dbReference type="SUPFAM" id="SSF53448">
    <property type="entry name" value="Nucleotide-diphospho-sugar transferases"/>
    <property type="match status" value="1"/>
</dbReference>
<dbReference type="GO" id="GO:0002183">
    <property type="term" value="P:cytoplasmic translational initiation"/>
    <property type="evidence" value="ECO:0007669"/>
    <property type="project" value="TreeGrafter"/>
</dbReference>
<dbReference type="GO" id="GO:0005829">
    <property type="term" value="C:cytosol"/>
    <property type="evidence" value="ECO:0007669"/>
    <property type="project" value="UniProtKB-SubCell"/>
</dbReference>
<evidence type="ECO:0000256" key="4">
    <source>
        <dbReference type="ARBA" id="ARBA00022540"/>
    </source>
</evidence>
<dbReference type="Pfam" id="PF00483">
    <property type="entry name" value="NTP_transferase"/>
    <property type="match status" value="1"/>
</dbReference>
<comment type="similarity">
    <text evidence="2">Belongs to the eIF-2B gamma/epsilon subunits family.</text>
</comment>
<evidence type="ECO:0000256" key="8">
    <source>
        <dbReference type="ARBA" id="ARBA00045373"/>
    </source>
</evidence>
<comment type="subunit">
    <text evidence="9">Component of the translation initiation factor 2B (eIF2B) complex which is a heterodecamer of two sets of five different subunits: alpha, beta, gamma, delta and epsilon. Subunits alpha, beta and delta comprise a regulatory subcomplex and subunits epsilon and gamma comprise a catalytic subcomplex. Within the complex, the hexameric regulatory complex resides at the center, with the two heterodimeric catalytic subcomplexes bound on opposite sides.</text>
</comment>
<evidence type="ECO:0000256" key="1">
    <source>
        <dbReference type="ARBA" id="ARBA00004514"/>
    </source>
</evidence>
<comment type="function">
    <text evidence="8">Acts as a component of the translation initiation factor 2B (eIF2B) complex, which catalyzes the exchange of GDP for GTP on the eukaryotic initiation factor 2 (eIF2) complex gamma subunit. Its guanine nucleotide exchange factor activity is repressed when bound to eIF2 complex phosphorylated on the alpha subunit, thereby limiting the amount of methionyl-initiator methionine tRNA available to the ribosome and consequently global translation is repressed.</text>
</comment>
<evidence type="ECO:0000313" key="12">
    <source>
        <dbReference type="WBParaSite" id="MhA1_Contig1833.frz3.gene7"/>
    </source>
</evidence>
<protein>
    <recommendedName>
        <fullName evidence="6">Translation initiation factor eIF2B subunit gamma</fullName>
    </recommendedName>
    <alternativeName>
        <fullName evidence="7">eIF2B GDP-GTP exchange factor subunit gamma</fullName>
    </alternativeName>
</protein>
<accession>A0A1I8BBH5</accession>